<evidence type="ECO:0000313" key="1">
    <source>
        <dbReference type="EMBL" id="MPN36835.1"/>
    </source>
</evidence>
<accession>A0A645HCS4</accession>
<comment type="caution">
    <text evidence="1">The sequence shown here is derived from an EMBL/GenBank/DDBJ whole genome shotgun (WGS) entry which is preliminary data.</text>
</comment>
<sequence>MKPVTGKPADTFLFVDRHHIIVEWRVERHVQLIGREVRIGGKVVSGDEQVVSTQRTVSCGREIEGKAIGHHKRISLIPVLIDGLR</sequence>
<dbReference type="EMBL" id="VSSQ01091201">
    <property type="protein sequence ID" value="MPN36835.1"/>
    <property type="molecule type" value="Genomic_DNA"/>
</dbReference>
<organism evidence="1">
    <name type="scientific">bioreactor metagenome</name>
    <dbReference type="NCBI Taxonomy" id="1076179"/>
    <lineage>
        <taxon>unclassified sequences</taxon>
        <taxon>metagenomes</taxon>
        <taxon>ecological metagenomes</taxon>
    </lineage>
</organism>
<protein>
    <submittedName>
        <fullName evidence="1">Uncharacterized protein</fullName>
    </submittedName>
</protein>
<name>A0A645HCS4_9ZZZZ</name>
<dbReference type="AlphaFoldDB" id="A0A645HCS4"/>
<gene>
    <name evidence="1" type="ORF">SDC9_184347</name>
</gene>
<proteinExistence type="predicted"/>
<reference evidence="1" key="1">
    <citation type="submission" date="2019-08" db="EMBL/GenBank/DDBJ databases">
        <authorList>
            <person name="Kucharzyk K."/>
            <person name="Murdoch R.W."/>
            <person name="Higgins S."/>
            <person name="Loffler F."/>
        </authorList>
    </citation>
    <scope>NUCLEOTIDE SEQUENCE</scope>
</reference>